<feature type="transmembrane region" description="Helical" evidence="5">
    <location>
        <begin position="74"/>
        <end position="93"/>
    </location>
</feature>
<dbReference type="InterPro" id="IPR002781">
    <property type="entry name" value="TM_pro_TauE-like"/>
</dbReference>
<dbReference type="PANTHER" id="PTHR43701:SF2">
    <property type="entry name" value="MEMBRANE TRANSPORTER PROTEIN YJNA-RELATED"/>
    <property type="match status" value="1"/>
</dbReference>
<name>A0A1G9PP99_9FLAO</name>
<evidence type="ECO:0000313" key="7">
    <source>
        <dbReference type="Proteomes" id="UP000199440"/>
    </source>
</evidence>
<dbReference type="GO" id="GO:0005886">
    <property type="term" value="C:plasma membrane"/>
    <property type="evidence" value="ECO:0007669"/>
    <property type="project" value="UniProtKB-SubCell"/>
</dbReference>
<feature type="transmembrane region" description="Helical" evidence="5">
    <location>
        <begin position="188"/>
        <end position="205"/>
    </location>
</feature>
<gene>
    <name evidence="6" type="ORF">SAMN04488514_10488</name>
</gene>
<keyword evidence="2 5" id="KW-0812">Transmembrane</keyword>
<keyword evidence="4 5" id="KW-0472">Membrane</keyword>
<sequence length="266" mass="28805">METIQIFGYFGALAIGLILGLMGSGGSLMAVPVLTYLFHISPVTTTAYSLFVVGTSASVGAFRNYNKGLVDFKVALIFSIPAFITVYTTRKLVMPAIPKELLLMEGFVVTKDVGIMVFFALLMAAASISMILEKGLSTDDSGPIRYNYPLILFEGVIIGMLTGIVGIGGGFLIIPALVLCVKLPMKKAVATSLFIIALKSLIGFTGDLDNLEVNWTFLISFTLISILGIFMGMYLSSFVKGDKLKKTFGWFVLFVAIGIFYKELFT</sequence>
<protein>
    <recommendedName>
        <fullName evidence="5">Probable membrane transporter protein</fullName>
    </recommendedName>
</protein>
<keyword evidence="7" id="KW-1185">Reference proteome</keyword>
<evidence type="ECO:0000256" key="3">
    <source>
        <dbReference type="ARBA" id="ARBA00022989"/>
    </source>
</evidence>
<reference evidence="6 7" key="1">
    <citation type="submission" date="2016-10" db="EMBL/GenBank/DDBJ databases">
        <authorList>
            <person name="de Groot N.N."/>
        </authorList>
    </citation>
    <scope>NUCLEOTIDE SEQUENCE [LARGE SCALE GENOMIC DNA]</scope>
    <source>
        <strain evidence="6 7">DSM 19886</strain>
    </source>
</reference>
<dbReference type="EMBL" id="FNGV01000004">
    <property type="protein sequence ID" value="SDM00554.1"/>
    <property type="molecule type" value="Genomic_DNA"/>
</dbReference>
<comment type="subcellular location">
    <subcellularLocation>
        <location evidence="5">Cell membrane</location>
        <topology evidence="5">Multi-pass membrane protein</topology>
    </subcellularLocation>
    <subcellularLocation>
        <location evidence="1">Membrane</location>
        <topology evidence="1">Multi-pass membrane protein</topology>
    </subcellularLocation>
</comment>
<feature type="transmembrane region" description="Helical" evidence="5">
    <location>
        <begin position="113"/>
        <end position="132"/>
    </location>
</feature>
<evidence type="ECO:0000256" key="2">
    <source>
        <dbReference type="ARBA" id="ARBA00022692"/>
    </source>
</evidence>
<accession>A0A1G9PP99</accession>
<feature type="transmembrane region" description="Helical" evidence="5">
    <location>
        <begin position="43"/>
        <end position="62"/>
    </location>
</feature>
<keyword evidence="3 5" id="KW-1133">Transmembrane helix</keyword>
<evidence type="ECO:0000313" key="6">
    <source>
        <dbReference type="EMBL" id="SDM00554.1"/>
    </source>
</evidence>
<feature type="transmembrane region" description="Helical" evidence="5">
    <location>
        <begin position="217"/>
        <end position="235"/>
    </location>
</feature>
<keyword evidence="5" id="KW-1003">Cell membrane</keyword>
<comment type="similarity">
    <text evidence="5">Belongs to the 4-toluene sulfonate uptake permease (TSUP) (TC 2.A.102) family.</text>
</comment>
<dbReference type="STRING" id="192904.SAMN04488514_10488"/>
<dbReference type="Proteomes" id="UP000199440">
    <property type="component" value="Unassembled WGS sequence"/>
</dbReference>
<evidence type="ECO:0000256" key="4">
    <source>
        <dbReference type="ARBA" id="ARBA00023136"/>
    </source>
</evidence>
<dbReference type="InterPro" id="IPR051598">
    <property type="entry name" value="TSUP/Inactive_protease-like"/>
</dbReference>
<feature type="transmembrane region" description="Helical" evidence="5">
    <location>
        <begin position="152"/>
        <end position="181"/>
    </location>
</feature>
<organism evidence="6 7">
    <name type="scientific">Kriegella aquimaris</name>
    <dbReference type="NCBI Taxonomy" id="192904"/>
    <lineage>
        <taxon>Bacteria</taxon>
        <taxon>Pseudomonadati</taxon>
        <taxon>Bacteroidota</taxon>
        <taxon>Flavobacteriia</taxon>
        <taxon>Flavobacteriales</taxon>
        <taxon>Flavobacteriaceae</taxon>
        <taxon>Kriegella</taxon>
    </lineage>
</organism>
<dbReference type="AlphaFoldDB" id="A0A1G9PP99"/>
<dbReference type="OrthoDB" id="8559161at2"/>
<evidence type="ECO:0000256" key="1">
    <source>
        <dbReference type="ARBA" id="ARBA00004141"/>
    </source>
</evidence>
<feature type="transmembrane region" description="Helical" evidence="5">
    <location>
        <begin position="247"/>
        <end position="265"/>
    </location>
</feature>
<proteinExistence type="inferred from homology"/>
<feature type="transmembrane region" description="Helical" evidence="5">
    <location>
        <begin position="6"/>
        <end position="31"/>
    </location>
</feature>
<dbReference type="RefSeq" id="WP_089888403.1">
    <property type="nucleotide sequence ID" value="NZ_FNGV01000004.1"/>
</dbReference>
<dbReference type="Pfam" id="PF01925">
    <property type="entry name" value="TauE"/>
    <property type="match status" value="1"/>
</dbReference>
<dbReference type="PANTHER" id="PTHR43701">
    <property type="entry name" value="MEMBRANE TRANSPORTER PROTEIN MJ0441-RELATED"/>
    <property type="match status" value="1"/>
</dbReference>
<evidence type="ECO:0000256" key="5">
    <source>
        <dbReference type="RuleBase" id="RU363041"/>
    </source>
</evidence>